<feature type="transmembrane region" description="Helical" evidence="6">
    <location>
        <begin position="54"/>
        <end position="79"/>
    </location>
</feature>
<evidence type="ECO:0000256" key="1">
    <source>
        <dbReference type="ARBA" id="ARBA00004141"/>
    </source>
</evidence>
<gene>
    <name evidence="8" type="ORF">GBAR_LOCUS13442</name>
</gene>
<evidence type="ECO:0000256" key="2">
    <source>
        <dbReference type="ARBA" id="ARBA00010596"/>
    </source>
</evidence>
<proteinExistence type="inferred from homology"/>
<evidence type="ECO:0000313" key="8">
    <source>
        <dbReference type="EMBL" id="CAI8022946.1"/>
    </source>
</evidence>
<evidence type="ECO:0000256" key="3">
    <source>
        <dbReference type="ARBA" id="ARBA00022692"/>
    </source>
</evidence>
<feature type="transmembrane region" description="Helical" evidence="6">
    <location>
        <begin position="99"/>
        <end position="118"/>
    </location>
</feature>
<comment type="similarity">
    <text evidence="2 6">Belongs to the YIP1 family.</text>
</comment>
<keyword evidence="5 6" id="KW-0472">Membrane</keyword>
<keyword evidence="3 6" id="KW-0812">Transmembrane</keyword>
<accession>A0AA35WN29</accession>
<evidence type="ECO:0000313" key="9">
    <source>
        <dbReference type="Proteomes" id="UP001174909"/>
    </source>
</evidence>
<sequence length="177" mass="18312">MIGAAMFNSATYEEIEADRNALGEAILVVVLVTVCGIVGGIIDGLISGGGLGGLVRGIIVGLLFGIVRWALWVTVLNFVGGKMLRTSDTETNWSEIGRVLGYAYTPGVLSLLVFIPVVGVPLSLVGFVWTLAAVVVGARQALDFDSTGRAIAAVLLSAVIGFIPWIIVVAIQGALTG</sequence>
<keyword evidence="4 6" id="KW-1133">Transmembrane helix</keyword>
<keyword evidence="9" id="KW-1185">Reference proteome</keyword>
<reference evidence="8" key="1">
    <citation type="submission" date="2023-03" db="EMBL/GenBank/DDBJ databases">
        <authorList>
            <person name="Steffen K."/>
            <person name="Cardenas P."/>
        </authorList>
    </citation>
    <scope>NUCLEOTIDE SEQUENCE</scope>
</reference>
<dbReference type="Pfam" id="PF04893">
    <property type="entry name" value="Yip1"/>
    <property type="match status" value="1"/>
</dbReference>
<dbReference type="Proteomes" id="UP001174909">
    <property type="component" value="Unassembled WGS sequence"/>
</dbReference>
<feature type="domain" description="Yip1" evidence="7">
    <location>
        <begin position="9"/>
        <end position="166"/>
    </location>
</feature>
<comment type="caution">
    <text evidence="8">The sequence shown here is derived from an EMBL/GenBank/DDBJ whole genome shotgun (WGS) entry which is preliminary data.</text>
</comment>
<dbReference type="EMBL" id="CASHTH010001986">
    <property type="protein sequence ID" value="CAI8022946.1"/>
    <property type="molecule type" value="Genomic_DNA"/>
</dbReference>
<feature type="transmembrane region" description="Helical" evidence="6">
    <location>
        <begin position="21"/>
        <end position="42"/>
    </location>
</feature>
<dbReference type="InterPro" id="IPR006977">
    <property type="entry name" value="Yip1_dom"/>
</dbReference>
<evidence type="ECO:0000259" key="7">
    <source>
        <dbReference type="Pfam" id="PF04893"/>
    </source>
</evidence>
<feature type="transmembrane region" description="Helical" evidence="6">
    <location>
        <begin position="154"/>
        <end position="175"/>
    </location>
</feature>
<evidence type="ECO:0000256" key="4">
    <source>
        <dbReference type="ARBA" id="ARBA00022989"/>
    </source>
</evidence>
<name>A0AA35WN29_GEOBA</name>
<evidence type="ECO:0000256" key="5">
    <source>
        <dbReference type="ARBA" id="ARBA00023136"/>
    </source>
</evidence>
<dbReference type="GO" id="GO:0000139">
    <property type="term" value="C:Golgi membrane"/>
    <property type="evidence" value="ECO:0007669"/>
    <property type="project" value="UniProtKB-SubCell"/>
</dbReference>
<organism evidence="8 9">
    <name type="scientific">Geodia barretti</name>
    <name type="common">Barrett's horny sponge</name>
    <dbReference type="NCBI Taxonomy" id="519541"/>
    <lineage>
        <taxon>Eukaryota</taxon>
        <taxon>Metazoa</taxon>
        <taxon>Porifera</taxon>
        <taxon>Demospongiae</taxon>
        <taxon>Heteroscleromorpha</taxon>
        <taxon>Tetractinellida</taxon>
        <taxon>Astrophorina</taxon>
        <taxon>Geodiidae</taxon>
        <taxon>Geodia</taxon>
    </lineage>
</organism>
<protein>
    <recommendedName>
        <fullName evidence="6">Protein YIPF</fullName>
    </recommendedName>
</protein>
<dbReference type="AlphaFoldDB" id="A0AA35WN29"/>
<comment type="caution">
    <text evidence="6">Lacks conserved residue(s) required for the propagation of feature annotation.</text>
</comment>
<comment type="subcellular location">
    <subcellularLocation>
        <location evidence="6">Golgi apparatus membrane</location>
        <topology evidence="6">Multi-pass membrane protein</topology>
    </subcellularLocation>
    <subcellularLocation>
        <location evidence="1">Membrane</location>
        <topology evidence="1">Multi-pass membrane protein</topology>
    </subcellularLocation>
</comment>
<evidence type="ECO:0000256" key="6">
    <source>
        <dbReference type="RuleBase" id="RU361264"/>
    </source>
</evidence>